<keyword evidence="1" id="KW-1133">Transmembrane helix</keyword>
<protein>
    <submittedName>
        <fullName evidence="2">Uncharacterized protein</fullName>
    </submittedName>
</protein>
<keyword evidence="1" id="KW-0812">Transmembrane</keyword>
<dbReference type="Proteomes" id="UP001579974">
    <property type="component" value="Unassembled WGS sequence"/>
</dbReference>
<keyword evidence="1" id="KW-0472">Membrane</keyword>
<gene>
    <name evidence="2" type="ORF">KKP3000_002033</name>
</gene>
<name>A0ABV5AKL0_9BACL</name>
<proteinExistence type="predicted"/>
<evidence type="ECO:0000313" key="2">
    <source>
        <dbReference type="EMBL" id="MFB5192817.1"/>
    </source>
</evidence>
<feature type="transmembrane region" description="Helical" evidence="1">
    <location>
        <begin position="90"/>
        <end position="111"/>
    </location>
</feature>
<dbReference type="RefSeq" id="WP_275473315.1">
    <property type="nucleotide sequence ID" value="NZ_CP162940.1"/>
</dbReference>
<feature type="transmembrane region" description="Helical" evidence="1">
    <location>
        <begin position="29"/>
        <end position="50"/>
    </location>
</feature>
<accession>A0ABV5AKL0</accession>
<feature type="transmembrane region" description="Helical" evidence="1">
    <location>
        <begin position="117"/>
        <end position="137"/>
    </location>
</feature>
<comment type="caution">
    <text evidence="2">The sequence shown here is derived from an EMBL/GenBank/DDBJ whole genome shotgun (WGS) entry which is preliminary data.</text>
</comment>
<sequence>MYWFPCVEVIVAVFLIWLMPKRVTSQEMYVMWLVMIALTHTFDLFLAVELKLYHLGTPKPDWQATLIEMLLPPACGVIVMNFMPIRRTAFIMYLIGVVLLSDCTELLNVHFRYVNYVHWNIWYSSIVYILGVLYIRWHSHFIRSQRK</sequence>
<keyword evidence="3" id="KW-1185">Reference proteome</keyword>
<evidence type="ECO:0000313" key="3">
    <source>
        <dbReference type="Proteomes" id="UP001579974"/>
    </source>
</evidence>
<dbReference type="EMBL" id="JBDXSU010000029">
    <property type="protein sequence ID" value="MFB5192817.1"/>
    <property type="molecule type" value="Genomic_DNA"/>
</dbReference>
<organism evidence="2 3">
    <name type="scientific">Alicyclobacillus fastidiosus</name>
    <dbReference type="NCBI Taxonomy" id="392011"/>
    <lineage>
        <taxon>Bacteria</taxon>
        <taxon>Bacillati</taxon>
        <taxon>Bacillota</taxon>
        <taxon>Bacilli</taxon>
        <taxon>Bacillales</taxon>
        <taxon>Alicyclobacillaceae</taxon>
        <taxon>Alicyclobacillus</taxon>
    </lineage>
</organism>
<evidence type="ECO:0000256" key="1">
    <source>
        <dbReference type="SAM" id="Phobius"/>
    </source>
</evidence>
<reference evidence="2 3" key="1">
    <citation type="journal article" date="2024" name="Int. J. Mol. Sci.">
        <title>Exploration of Alicyclobacillus spp. Genome in Search of Antibiotic Resistance.</title>
        <authorList>
            <person name="Bucka-Kolendo J."/>
            <person name="Kiousi D.E."/>
            <person name="Dekowska A."/>
            <person name="Mikolajczuk-Szczyrba A."/>
            <person name="Karadedos D.M."/>
            <person name="Michael P."/>
            <person name="Galanis A."/>
            <person name="Sokolowska B."/>
        </authorList>
    </citation>
    <scope>NUCLEOTIDE SEQUENCE [LARGE SCALE GENOMIC DNA]</scope>
    <source>
        <strain evidence="2 3">KKP 3000</strain>
    </source>
</reference>